<protein>
    <submittedName>
        <fullName evidence="2">Uncharacterized protein</fullName>
    </submittedName>
</protein>
<proteinExistence type="predicted"/>
<evidence type="ECO:0000313" key="2">
    <source>
        <dbReference type="EMBL" id="KAF4037888.1"/>
    </source>
</evidence>
<reference evidence="2" key="1">
    <citation type="submission" date="2020-04" db="EMBL/GenBank/DDBJ databases">
        <title>Hybrid Assembly of Korean Phytophthora infestans isolates.</title>
        <authorList>
            <person name="Prokchorchik M."/>
            <person name="Lee Y."/>
            <person name="Seo J."/>
            <person name="Cho J.-H."/>
            <person name="Park Y.-E."/>
            <person name="Jang D.-C."/>
            <person name="Im J.-S."/>
            <person name="Choi J.-G."/>
            <person name="Park H.-J."/>
            <person name="Lee G.-B."/>
            <person name="Lee Y.-G."/>
            <person name="Hong S.-Y."/>
            <person name="Cho K."/>
            <person name="Sohn K.H."/>
        </authorList>
    </citation>
    <scope>NUCLEOTIDE SEQUENCE</scope>
    <source>
        <strain evidence="2">KR_1_A1</strain>
        <strain evidence="3">KR_2_A2</strain>
    </source>
</reference>
<name>A0A833STH9_PHYIN</name>
<sequence length="126" mass="13586">MIPHSAFCSPSAPTCRDGRARHGSRASGGLLSAALCPLASLRIHGPAHIAGLRLRLRHGLHLVYPHKHAAVRRTVVLARLSSRYRTRPPAGESPPNTPTCQGGPARHGRHATGRLLFSTLVSRKYL</sequence>
<dbReference type="Proteomes" id="UP000602510">
    <property type="component" value="Unassembled WGS sequence"/>
</dbReference>
<evidence type="ECO:0000313" key="4">
    <source>
        <dbReference type="Proteomes" id="UP000602510"/>
    </source>
</evidence>
<evidence type="ECO:0000256" key="1">
    <source>
        <dbReference type="SAM" id="MobiDB-lite"/>
    </source>
</evidence>
<dbReference type="AlphaFoldDB" id="A0A833STH9"/>
<organism evidence="2 4">
    <name type="scientific">Phytophthora infestans</name>
    <name type="common">Potato late blight agent</name>
    <name type="synonym">Botrytis infestans</name>
    <dbReference type="NCBI Taxonomy" id="4787"/>
    <lineage>
        <taxon>Eukaryota</taxon>
        <taxon>Sar</taxon>
        <taxon>Stramenopiles</taxon>
        <taxon>Oomycota</taxon>
        <taxon>Peronosporomycetes</taxon>
        <taxon>Peronosporales</taxon>
        <taxon>Peronosporaceae</taxon>
        <taxon>Phytophthora</taxon>
    </lineage>
</organism>
<accession>A0A833STH9</accession>
<evidence type="ECO:0000313" key="3">
    <source>
        <dbReference type="EMBL" id="KAF4149523.1"/>
    </source>
</evidence>
<comment type="caution">
    <text evidence="2">The sequence shown here is derived from an EMBL/GenBank/DDBJ whole genome shotgun (WGS) entry which is preliminary data.</text>
</comment>
<dbReference type="EMBL" id="JAACNO010000163">
    <property type="protein sequence ID" value="KAF4149523.1"/>
    <property type="molecule type" value="Genomic_DNA"/>
</dbReference>
<keyword evidence="4" id="KW-1185">Reference proteome</keyword>
<dbReference type="EMBL" id="WSZM01000226">
    <property type="protein sequence ID" value="KAF4037888.1"/>
    <property type="molecule type" value="Genomic_DNA"/>
</dbReference>
<feature type="region of interest" description="Disordered" evidence="1">
    <location>
        <begin position="84"/>
        <end position="111"/>
    </location>
</feature>
<dbReference type="Proteomes" id="UP000704712">
    <property type="component" value="Unassembled WGS sequence"/>
</dbReference>
<gene>
    <name evidence="2" type="ORF">GN244_ATG10015</name>
    <name evidence="3" type="ORF">GN958_ATG01286</name>
</gene>